<dbReference type="Gene3D" id="3.40.50.720">
    <property type="entry name" value="NAD(P)-binding Rossmann-like Domain"/>
    <property type="match status" value="1"/>
</dbReference>
<evidence type="ECO:0000259" key="2">
    <source>
        <dbReference type="SMART" id="SM00829"/>
    </source>
</evidence>
<dbReference type="GO" id="GO:0070402">
    <property type="term" value="F:NADPH binding"/>
    <property type="evidence" value="ECO:0007669"/>
    <property type="project" value="TreeGrafter"/>
</dbReference>
<dbReference type="GO" id="GO:0003960">
    <property type="term" value="F:quinone reductase (NADPH) activity"/>
    <property type="evidence" value="ECO:0007669"/>
    <property type="project" value="TreeGrafter"/>
</dbReference>
<feature type="domain" description="Enoyl reductase (ER)" evidence="2">
    <location>
        <begin position="123"/>
        <end position="441"/>
    </location>
</feature>
<dbReference type="InterPro" id="IPR011032">
    <property type="entry name" value="GroES-like_sf"/>
</dbReference>
<dbReference type="AlphaFoldDB" id="A0A6U1KDG2"/>
<dbReference type="EMBL" id="HBGG01036177">
    <property type="protein sequence ID" value="CAD9216604.1"/>
    <property type="molecule type" value="Transcribed_RNA"/>
</dbReference>
<dbReference type="CDD" id="cd08253">
    <property type="entry name" value="zeta_crystallin"/>
    <property type="match status" value="1"/>
</dbReference>
<keyword evidence="1" id="KW-0521">NADP</keyword>
<dbReference type="Pfam" id="PF08240">
    <property type="entry name" value="ADH_N"/>
    <property type="match status" value="1"/>
</dbReference>
<proteinExistence type="predicted"/>
<reference evidence="4" key="1">
    <citation type="submission" date="2021-01" db="EMBL/GenBank/DDBJ databases">
        <authorList>
            <person name="Corre E."/>
            <person name="Pelletier E."/>
            <person name="Niang G."/>
            <person name="Scheremetjew M."/>
            <person name="Finn R."/>
            <person name="Kale V."/>
            <person name="Holt S."/>
            <person name="Cochrane G."/>
            <person name="Meng A."/>
            <person name="Brown T."/>
            <person name="Cohen L."/>
        </authorList>
    </citation>
    <scope>NUCLEOTIDE SEQUENCE</scope>
    <source>
        <strain evidence="4">PLY429</strain>
    </source>
</reference>
<evidence type="ECO:0000256" key="1">
    <source>
        <dbReference type="ARBA" id="ARBA00022857"/>
    </source>
</evidence>
<dbReference type="InterPro" id="IPR051603">
    <property type="entry name" value="Zinc-ADH_QOR/CCCR"/>
</dbReference>
<dbReference type="EMBL" id="HBGG01036176">
    <property type="protein sequence ID" value="CAD9216603.1"/>
    <property type="molecule type" value="Transcribed_RNA"/>
</dbReference>
<sequence>MRTVGCRLQNRQLHTQGRGQLCAGCLLRKMAGYFSLPVKIPQHGDVGGTAPHSSPIALLSLHTTTRLRPRGFLPSPGPRGFEHSSDIHGTRQGAAMSTRTLCRSISWQHQVSDGVRVVADRFGGPGVLRVEQQSPPPDPRPHEVVLKVSAAGVNPADTYIREGKYKYLPSDFPFTPGIEGAGTVVAIGAGLEGFEPGDSCLFFGHNGQHTGSHATYCTADSAVCHRLPPEMDLELAAAGAVAYWTAFRALHQNMLRPAGQGDTVFIHGGSGAVGLACLQTAKALGVETVICSTGSSLGEALLYAQGASLVVDHRHEGHMKAVMKATSGRGVDVVVEMLANANLGEDIKILAQHGRVAVVGSRGPVNVDPRDLMLCEGFVHGVYLWSATREEREDALAFLIKGIESGALQPNVGRRYPLAQAAEAHEEVISRSAKTNGKIILIP</sequence>
<dbReference type="SUPFAM" id="SSF50129">
    <property type="entry name" value="GroES-like"/>
    <property type="match status" value="1"/>
</dbReference>
<dbReference type="GO" id="GO:0003730">
    <property type="term" value="F:mRNA 3'-UTR binding"/>
    <property type="evidence" value="ECO:0007669"/>
    <property type="project" value="TreeGrafter"/>
</dbReference>
<dbReference type="SUPFAM" id="SSF51735">
    <property type="entry name" value="NAD(P)-binding Rossmann-fold domains"/>
    <property type="match status" value="1"/>
</dbReference>
<evidence type="ECO:0000313" key="4">
    <source>
        <dbReference type="EMBL" id="CAD9216604.1"/>
    </source>
</evidence>
<dbReference type="PANTHER" id="PTHR44154">
    <property type="entry name" value="QUINONE OXIDOREDUCTASE"/>
    <property type="match status" value="1"/>
</dbReference>
<accession>A0A6U1KDG2</accession>
<name>A0A6U1KDG2_9CHLO</name>
<dbReference type="InterPro" id="IPR013154">
    <property type="entry name" value="ADH-like_N"/>
</dbReference>
<organism evidence="4">
    <name type="scientific">Tetraselmis chuii</name>
    <dbReference type="NCBI Taxonomy" id="63592"/>
    <lineage>
        <taxon>Eukaryota</taxon>
        <taxon>Viridiplantae</taxon>
        <taxon>Chlorophyta</taxon>
        <taxon>core chlorophytes</taxon>
        <taxon>Chlorodendrophyceae</taxon>
        <taxon>Chlorodendrales</taxon>
        <taxon>Chlorodendraceae</taxon>
        <taxon>Tetraselmis</taxon>
    </lineage>
</organism>
<gene>
    <name evidence="3" type="ORF">TCHU04912_LOCUS18850</name>
    <name evidence="4" type="ORF">TCHU04912_LOCUS18851</name>
</gene>
<dbReference type="Pfam" id="PF13602">
    <property type="entry name" value="ADH_zinc_N_2"/>
    <property type="match status" value="1"/>
</dbReference>
<dbReference type="PANTHER" id="PTHR44154:SF1">
    <property type="entry name" value="QUINONE OXIDOREDUCTASE"/>
    <property type="match status" value="1"/>
</dbReference>
<dbReference type="SMART" id="SM00829">
    <property type="entry name" value="PKS_ER"/>
    <property type="match status" value="1"/>
</dbReference>
<dbReference type="InterPro" id="IPR020843">
    <property type="entry name" value="ER"/>
</dbReference>
<evidence type="ECO:0000313" key="3">
    <source>
        <dbReference type="EMBL" id="CAD9216603.1"/>
    </source>
</evidence>
<dbReference type="InterPro" id="IPR036291">
    <property type="entry name" value="NAD(P)-bd_dom_sf"/>
</dbReference>
<dbReference type="GO" id="GO:0005829">
    <property type="term" value="C:cytosol"/>
    <property type="evidence" value="ECO:0007669"/>
    <property type="project" value="TreeGrafter"/>
</dbReference>
<dbReference type="Gene3D" id="3.90.180.10">
    <property type="entry name" value="Medium-chain alcohol dehydrogenases, catalytic domain"/>
    <property type="match status" value="1"/>
</dbReference>
<dbReference type="FunFam" id="3.40.50.720:FF:000244">
    <property type="entry name" value="quinone oxidoreductase"/>
    <property type="match status" value="1"/>
</dbReference>
<protein>
    <recommendedName>
        <fullName evidence="2">Enoyl reductase (ER) domain-containing protein</fullName>
    </recommendedName>
</protein>